<dbReference type="EMBL" id="CAADFL010000127">
    <property type="protein sequence ID" value="VFK10052.1"/>
    <property type="molecule type" value="Genomic_DNA"/>
</dbReference>
<dbReference type="AlphaFoldDB" id="A0A450SL71"/>
<name>A0A450SL71_9GAMM</name>
<proteinExistence type="predicted"/>
<accession>A0A450SL71</accession>
<evidence type="ECO:0000313" key="1">
    <source>
        <dbReference type="EMBL" id="VFJ46264.1"/>
    </source>
</evidence>
<dbReference type="EMBL" id="CAADFA010000036">
    <property type="protein sequence ID" value="VFJ46264.1"/>
    <property type="molecule type" value="Genomic_DNA"/>
</dbReference>
<dbReference type="EMBL" id="CAADEZ010000130">
    <property type="protein sequence ID" value="VFJ54346.1"/>
    <property type="molecule type" value="Genomic_DNA"/>
</dbReference>
<evidence type="ECO:0000313" key="2">
    <source>
        <dbReference type="EMBL" id="VFJ54346.1"/>
    </source>
</evidence>
<reference evidence="2" key="1">
    <citation type="submission" date="2019-02" db="EMBL/GenBank/DDBJ databases">
        <authorList>
            <person name="Gruber-Vodicka R. H."/>
            <person name="Seah K. B. B."/>
        </authorList>
    </citation>
    <scope>NUCLEOTIDE SEQUENCE</scope>
    <source>
        <strain evidence="2">BECK_BZ163</strain>
        <strain evidence="3">BECK_BZ164</strain>
        <strain evidence="1">BECK_BZ165</strain>
    </source>
</reference>
<organism evidence="2">
    <name type="scientific">Candidatus Kentrum sp. FM</name>
    <dbReference type="NCBI Taxonomy" id="2126340"/>
    <lineage>
        <taxon>Bacteria</taxon>
        <taxon>Pseudomonadati</taxon>
        <taxon>Pseudomonadota</taxon>
        <taxon>Gammaproteobacteria</taxon>
        <taxon>Candidatus Kentrum</taxon>
    </lineage>
</organism>
<gene>
    <name evidence="2" type="ORF">BECKFM1743A_GA0114220_101301</name>
    <name evidence="3" type="ORF">BECKFM1743B_GA0114221_101276</name>
    <name evidence="1" type="ORF">BECKFM1743C_GA0114222_100361</name>
</gene>
<protein>
    <submittedName>
        <fullName evidence="2">Uncharacterized protein</fullName>
    </submittedName>
</protein>
<evidence type="ECO:0000313" key="3">
    <source>
        <dbReference type="EMBL" id="VFK10052.1"/>
    </source>
</evidence>
<sequence>MTISSAGDTPSGDGKTIKIPQNTKYTFNVNDFALMAPNANRAGEIEIDVISNRTVGSLRLENEPLAPGDFISAIDIRDGALIFMPSAGAAGSFRFSFYAWDKTHNGHNESSEQEAPFHKTLTISIGDTESPGNKIQDETGIVPGARDFLSNESFPGPITADDESADDESVTDAIITDPIVTDAEESFHADGSVDLQNLFPATGTEDMDIIGMPAITATPDTVVAPALRHTEHHPAGITDAGPLPAGTDDDDYTIDTLASLFEELESEEDAPEPFFQGGIGIPAGFTAVLMERLLQEGPYHGGSYPPVWIPEKMAEKMALGAVEEIADGTGRPIDEDVTIGHRSTLRCTTDSNIVPNRPEVIRVAANAVTDRNAGGVAGVISARGVVRQYGRIVPIDDALLLTATADAIDWLGSGTITEHEIALTDGDSGDVPDDAISIPGEFEFGEAELASSEQAGLLEDVIALEAGPLPRKESHHSAPKAALYATFAESRPREQPAGPVTEITGILEEAIAFIDPDPEWIIMDNVDTDHPPIDSMLTSEYRLGEWVSALIEQGVVTDSVSP</sequence>